<evidence type="ECO:0000256" key="1">
    <source>
        <dbReference type="SAM" id="Phobius"/>
    </source>
</evidence>
<dbReference type="AlphaFoldDB" id="A0A2K1KW25"/>
<reference evidence="2 4" key="2">
    <citation type="journal article" date="2018" name="Plant J.">
        <title>The Physcomitrella patens chromosome-scale assembly reveals moss genome structure and evolution.</title>
        <authorList>
            <person name="Lang D."/>
            <person name="Ullrich K.K."/>
            <person name="Murat F."/>
            <person name="Fuchs J."/>
            <person name="Jenkins J."/>
            <person name="Haas F.B."/>
            <person name="Piednoel M."/>
            <person name="Gundlach H."/>
            <person name="Van Bel M."/>
            <person name="Meyberg R."/>
            <person name="Vives C."/>
            <person name="Morata J."/>
            <person name="Symeonidi A."/>
            <person name="Hiss M."/>
            <person name="Muchero W."/>
            <person name="Kamisugi Y."/>
            <person name="Saleh O."/>
            <person name="Blanc G."/>
            <person name="Decker E.L."/>
            <person name="van Gessel N."/>
            <person name="Grimwood J."/>
            <person name="Hayes R.D."/>
            <person name="Graham S.W."/>
            <person name="Gunter L.E."/>
            <person name="McDaniel S.F."/>
            <person name="Hoernstein S.N.W."/>
            <person name="Larsson A."/>
            <person name="Li F.W."/>
            <person name="Perroud P.F."/>
            <person name="Phillips J."/>
            <person name="Ranjan P."/>
            <person name="Rokshar D.S."/>
            <person name="Rothfels C.J."/>
            <person name="Schneider L."/>
            <person name="Shu S."/>
            <person name="Stevenson D.W."/>
            <person name="Thummler F."/>
            <person name="Tillich M."/>
            <person name="Villarreal Aguilar J.C."/>
            <person name="Widiez T."/>
            <person name="Wong G.K."/>
            <person name="Wymore A."/>
            <person name="Zhang Y."/>
            <person name="Zimmer A.D."/>
            <person name="Quatrano R.S."/>
            <person name="Mayer K.F.X."/>
            <person name="Goodstein D."/>
            <person name="Casacuberta J.M."/>
            <person name="Vandepoele K."/>
            <person name="Reski R."/>
            <person name="Cuming A.C."/>
            <person name="Tuskan G.A."/>
            <person name="Maumus F."/>
            <person name="Salse J."/>
            <person name="Schmutz J."/>
            <person name="Rensing S.A."/>
        </authorList>
    </citation>
    <scope>NUCLEOTIDE SEQUENCE [LARGE SCALE GENOMIC DNA]</scope>
    <source>
        <strain evidence="3 4">cv. Gransden 2004</strain>
    </source>
</reference>
<reference evidence="2 4" key="1">
    <citation type="journal article" date="2008" name="Science">
        <title>The Physcomitrella genome reveals evolutionary insights into the conquest of land by plants.</title>
        <authorList>
            <person name="Rensing S."/>
            <person name="Lang D."/>
            <person name="Zimmer A."/>
            <person name="Terry A."/>
            <person name="Salamov A."/>
            <person name="Shapiro H."/>
            <person name="Nishiyama T."/>
            <person name="Perroud P.-F."/>
            <person name="Lindquist E."/>
            <person name="Kamisugi Y."/>
            <person name="Tanahashi T."/>
            <person name="Sakakibara K."/>
            <person name="Fujita T."/>
            <person name="Oishi K."/>
            <person name="Shin-I T."/>
            <person name="Kuroki Y."/>
            <person name="Toyoda A."/>
            <person name="Suzuki Y."/>
            <person name="Hashimoto A."/>
            <person name="Yamaguchi K."/>
            <person name="Sugano A."/>
            <person name="Kohara Y."/>
            <person name="Fujiyama A."/>
            <person name="Anterola A."/>
            <person name="Aoki S."/>
            <person name="Ashton N."/>
            <person name="Barbazuk W.B."/>
            <person name="Barker E."/>
            <person name="Bennetzen J."/>
            <person name="Bezanilla M."/>
            <person name="Blankenship R."/>
            <person name="Cho S.H."/>
            <person name="Dutcher S."/>
            <person name="Estelle M."/>
            <person name="Fawcett J.A."/>
            <person name="Gundlach H."/>
            <person name="Hanada K."/>
            <person name="Heyl A."/>
            <person name="Hicks K.A."/>
            <person name="Hugh J."/>
            <person name="Lohr M."/>
            <person name="Mayer K."/>
            <person name="Melkozernov A."/>
            <person name="Murata T."/>
            <person name="Nelson D."/>
            <person name="Pils B."/>
            <person name="Prigge M."/>
            <person name="Reiss B."/>
            <person name="Renner T."/>
            <person name="Rombauts S."/>
            <person name="Rushton P."/>
            <person name="Sanderfoot A."/>
            <person name="Schween G."/>
            <person name="Shiu S.-H."/>
            <person name="Stueber K."/>
            <person name="Theodoulou F.L."/>
            <person name="Tu H."/>
            <person name="Van de Peer Y."/>
            <person name="Verrier P.J."/>
            <person name="Waters E."/>
            <person name="Wood A."/>
            <person name="Yang L."/>
            <person name="Cove D."/>
            <person name="Cuming A."/>
            <person name="Hasebe M."/>
            <person name="Lucas S."/>
            <person name="Mishler D.B."/>
            <person name="Reski R."/>
            <person name="Grigoriev I."/>
            <person name="Quatrano R.S."/>
            <person name="Boore J.L."/>
        </authorList>
    </citation>
    <scope>NUCLEOTIDE SEQUENCE [LARGE SCALE GENOMIC DNA]</scope>
    <source>
        <strain evidence="3 4">cv. Gransden 2004</strain>
    </source>
</reference>
<feature type="transmembrane region" description="Helical" evidence="1">
    <location>
        <begin position="33"/>
        <end position="53"/>
    </location>
</feature>
<keyword evidence="1" id="KW-1133">Transmembrane helix</keyword>
<name>A0A2K1KW25_PHYPA</name>
<keyword evidence="1" id="KW-0472">Membrane</keyword>
<dbReference type="Gramene" id="Pp3c3_26330V3.1">
    <property type="protein sequence ID" value="PAC:32943549.CDS.1"/>
    <property type="gene ID" value="Pp3c3_26330"/>
</dbReference>
<dbReference type="EnsemblPlants" id="Pp3c3_26330V3.1">
    <property type="protein sequence ID" value="PAC:32943549.CDS.1"/>
    <property type="gene ID" value="Pp3c3_26330"/>
</dbReference>
<dbReference type="InParanoid" id="A0A2K1KW25"/>
<proteinExistence type="predicted"/>
<sequence>MIISFIFAACTRFTYWQELVFHFSFWNALLSFRINWCVFMINCIGISGCSIFVH</sequence>
<organism evidence="2">
    <name type="scientific">Physcomitrium patens</name>
    <name type="common">Spreading-leaved earth moss</name>
    <name type="synonym">Physcomitrella patens</name>
    <dbReference type="NCBI Taxonomy" id="3218"/>
    <lineage>
        <taxon>Eukaryota</taxon>
        <taxon>Viridiplantae</taxon>
        <taxon>Streptophyta</taxon>
        <taxon>Embryophyta</taxon>
        <taxon>Bryophyta</taxon>
        <taxon>Bryophytina</taxon>
        <taxon>Bryopsida</taxon>
        <taxon>Funariidae</taxon>
        <taxon>Funariales</taxon>
        <taxon>Funariaceae</taxon>
        <taxon>Physcomitrium</taxon>
    </lineage>
</organism>
<accession>A0A2K1KW25</accession>
<keyword evidence="1" id="KW-0812">Transmembrane</keyword>
<gene>
    <name evidence="2" type="ORF">PHYPA_004990</name>
</gene>
<reference evidence="3" key="3">
    <citation type="submission" date="2020-12" db="UniProtKB">
        <authorList>
            <consortium name="EnsemblPlants"/>
        </authorList>
    </citation>
    <scope>IDENTIFICATION</scope>
</reference>
<evidence type="ECO:0000313" key="3">
    <source>
        <dbReference type="EnsemblPlants" id="PAC:32943549.CDS.1"/>
    </source>
</evidence>
<evidence type="ECO:0000313" key="2">
    <source>
        <dbReference type="EMBL" id="PNR57995.1"/>
    </source>
</evidence>
<dbReference type="Proteomes" id="UP000006727">
    <property type="component" value="Chromosome 3"/>
</dbReference>
<keyword evidence="4" id="KW-1185">Reference proteome</keyword>
<evidence type="ECO:0000313" key="4">
    <source>
        <dbReference type="Proteomes" id="UP000006727"/>
    </source>
</evidence>
<dbReference type="EMBL" id="ABEU02000003">
    <property type="protein sequence ID" value="PNR57995.1"/>
    <property type="molecule type" value="Genomic_DNA"/>
</dbReference>
<protein>
    <submittedName>
        <fullName evidence="2 3">Uncharacterized protein</fullName>
    </submittedName>
</protein>